<sequence>MDNNLYLQNVENHLILGNTKLQSIFNASSNYYIILDTYLKIHTFNTLSKNNLKSIFEKDLEIGQYIFEYHKDFNSPFFKENLDKALNGVSIDFQLKLTNSFKEDFWFSFNLNPIINESGEIINILIKMIDITENKKFQLALSDSERLYKSSFENSLVGQIHISLHGKLLKFNKAFINMLNYTPEELSNMKIQDLTYNDDIEKTNEILKLICSKEISEFSLEKRYVSKNGQLIFGKISGCAIFNDSDNPIYIISQIEDITDRKIAEKELIKFKKAIENSYTSIAITDKSGTIEYVNPRFSDVTGYSCEEVLGTPLKILKPKETTSYEYNYLLSTINSGKTWRGEFLNIKKNGESYWESAVISPIFDEKNEISNFIVLGEDITVQKNIKNSLYETNQKYTTITQNIPGMIFQLCLSSQGELSFTYVNVAVIKIFNITPTALKTNPNLFLEKIHNEDLDNFKKAFQFSKENLTSLNWTGRIVINDNIKWIQLDSIPSKMNDDSILWDGIIVDITKHKAI</sequence>
<organism evidence="8 9">
    <name type="scientific">Clostridium tetanomorphum</name>
    <dbReference type="NCBI Taxonomy" id="1553"/>
    <lineage>
        <taxon>Bacteria</taxon>
        <taxon>Bacillati</taxon>
        <taxon>Bacillota</taxon>
        <taxon>Clostridia</taxon>
        <taxon>Eubacteriales</taxon>
        <taxon>Clostridiaceae</taxon>
        <taxon>Clostridium</taxon>
    </lineage>
</organism>
<dbReference type="NCBIfam" id="TIGR00229">
    <property type="entry name" value="sensory_box"/>
    <property type="match status" value="2"/>
</dbReference>
<feature type="domain" description="PAS" evidence="6">
    <location>
        <begin position="267"/>
        <end position="337"/>
    </location>
</feature>
<proteinExistence type="predicted"/>
<gene>
    <name evidence="8" type="ORF">HGG79_09855</name>
</gene>
<dbReference type="SUPFAM" id="SSF55785">
    <property type="entry name" value="PYP-like sensor domain (PAS domain)"/>
    <property type="match status" value="4"/>
</dbReference>
<dbReference type="InterPro" id="IPR000014">
    <property type="entry name" value="PAS"/>
</dbReference>
<keyword evidence="4" id="KW-0808">Transferase</keyword>
<evidence type="ECO:0000313" key="9">
    <source>
        <dbReference type="Proteomes" id="UP000563151"/>
    </source>
</evidence>
<keyword evidence="5" id="KW-0418">Kinase</keyword>
<dbReference type="GO" id="GO:0004673">
    <property type="term" value="F:protein histidine kinase activity"/>
    <property type="evidence" value="ECO:0007669"/>
    <property type="project" value="UniProtKB-EC"/>
</dbReference>
<dbReference type="SMART" id="SM00086">
    <property type="entry name" value="PAC"/>
    <property type="match status" value="3"/>
</dbReference>
<name>A0A923EAD3_CLOTT</name>
<dbReference type="InterPro" id="IPR001610">
    <property type="entry name" value="PAC"/>
</dbReference>
<protein>
    <recommendedName>
        <fullName evidence="2">histidine kinase</fullName>
        <ecNumber evidence="2">2.7.13.3</ecNumber>
    </recommendedName>
</protein>
<dbReference type="AlphaFoldDB" id="A0A923EAD3"/>
<evidence type="ECO:0000256" key="1">
    <source>
        <dbReference type="ARBA" id="ARBA00000085"/>
    </source>
</evidence>
<dbReference type="InterPro" id="IPR000700">
    <property type="entry name" value="PAS-assoc_C"/>
</dbReference>
<dbReference type="PANTHER" id="PTHR43304:SF1">
    <property type="entry name" value="PAC DOMAIN-CONTAINING PROTEIN"/>
    <property type="match status" value="1"/>
</dbReference>
<keyword evidence="9" id="KW-1185">Reference proteome</keyword>
<evidence type="ECO:0000256" key="4">
    <source>
        <dbReference type="ARBA" id="ARBA00022679"/>
    </source>
</evidence>
<evidence type="ECO:0000259" key="7">
    <source>
        <dbReference type="PROSITE" id="PS50113"/>
    </source>
</evidence>
<evidence type="ECO:0000256" key="3">
    <source>
        <dbReference type="ARBA" id="ARBA00022553"/>
    </source>
</evidence>
<evidence type="ECO:0000256" key="2">
    <source>
        <dbReference type="ARBA" id="ARBA00012438"/>
    </source>
</evidence>
<dbReference type="Pfam" id="PF13426">
    <property type="entry name" value="PAS_9"/>
    <property type="match status" value="3"/>
</dbReference>
<evidence type="ECO:0000313" key="8">
    <source>
        <dbReference type="EMBL" id="MBC2398076.1"/>
    </source>
</evidence>
<dbReference type="InterPro" id="IPR052162">
    <property type="entry name" value="Sensor_kinase/Photoreceptor"/>
</dbReference>
<feature type="domain" description="PAC" evidence="7">
    <location>
        <begin position="340"/>
        <end position="392"/>
    </location>
</feature>
<dbReference type="Proteomes" id="UP000563151">
    <property type="component" value="Unassembled WGS sequence"/>
</dbReference>
<reference evidence="8 9" key="1">
    <citation type="submission" date="2020-04" db="EMBL/GenBank/DDBJ databases">
        <title>Genomic insights into acetone-butanol-ethanol (ABE) fermentation by sequencing solventogenic clostridia strains.</title>
        <authorList>
            <person name="Brown S."/>
        </authorList>
    </citation>
    <scope>NUCLEOTIDE SEQUENCE [LARGE SCALE GENOMIC DNA]</scope>
    <source>
        <strain evidence="8 9">DJ011</strain>
    </source>
</reference>
<dbReference type="EMBL" id="JAAZWO010000010">
    <property type="protein sequence ID" value="MBC2398076.1"/>
    <property type="molecule type" value="Genomic_DNA"/>
</dbReference>
<dbReference type="CDD" id="cd00130">
    <property type="entry name" value="PAS"/>
    <property type="match status" value="2"/>
</dbReference>
<feature type="domain" description="PAC" evidence="7">
    <location>
        <begin position="218"/>
        <end position="270"/>
    </location>
</feature>
<evidence type="ECO:0000256" key="5">
    <source>
        <dbReference type="ARBA" id="ARBA00022777"/>
    </source>
</evidence>
<dbReference type="PROSITE" id="PS50112">
    <property type="entry name" value="PAS"/>
    <property type="match status" value="2"/>
</dbReference>
<dbReference type="InterPro" id="IPR035965">
    <property type="entry name" value="PAS-like_dom_sf"/>
</dbReference>
<keyword evidence="3" id="KW-0597">Phosphoprotein</keyword>
<comment type="catalytic activity">
    <reaction evidence="1">
        <text>ATP + protein L-histidine = ADP + protein N-phospho-L-histidine.</text>
        <dbReference type="EC" id="2.7.13.3"/>
    </reaction>
</comment>
<feature type="domain" description="PAC" evidence="7">
    <location>
        <begin position="91"/>
        <end position="143"/>
    </location>
</feature>
<comment type="caution">
    <text evidence="8">The sequence shown here is derived from an EMBL/GenBank/DDBJ whole genome shotgun (WGS) entry which is preliminary data.</text>
</comment>
<dbReference type="RefSeq" id="WP_035153054.1">
    <property type="nucleotide sequence ID" value="NZ_JAAZWO010000010.1"/>
</dbReference>
<dbReference type="EC" id="2.7.13.3" evidence="2"/>
<dbReference type="SMART" id="SM00091">
    <property type="entry name" value="PAS"/>
    <property type="match status" value="4"/>
</dbReference>
<dbReference type="Gene3D" id="3.30.450.20">
    <property type="entry name" value="PAS domain"/>
    <property type="match status" value="4"/>
</dbReference>
<dbReference type="PANTHER" id="PTHR43304">
    <property type="entry name" value="PHYTOCHROME-LIKE PROTEIN CPH1"/>
    <property type="match status" value="1"/>
</dbReference>
<evidence type="ECO:0000259" key="6">
    <source>
        <dbReference type="PROSITE" id="PS50112"/>
    </source>
</evidence>
<accession>A0A923EAD3</accession>
<feature type="domain" description="PAS" evidence="6">
    <location>
        <begin position="144"/>
        <end position="214"/>
    </location>
</feature>
<dbReference type="PROSITE" id="PS50113">
    <property type="entry name" value="PAC"/>
    <property type="match status" value="3"/>
</dbReference>